<sequence>MEAAKEEEEAECGRTENTLQNNVHQQNASPGNQPGFEDGKTLVKALGNVHNQEKMVAECFAKSNNTVSSSCGLQVDTKVNRSGLLADTGKEERHLNPDLKNGDNHCPGTKKASPQSLGLDTGHGSNSFNVSFGQLPSPRVARPSLNRCSLKLGMNRRKSLPPLHLDISELSKAISLDMPETERMAVLLFSSFQYSAQKLECSLRPTEGFNTKTFEQNVNMLSEELRLHTKKLILDGTLQKCFEDPRGFSEEGEAWDKLLQTYQKNAEEIARQLQQSELKQGSEEPCCYLGTSQAQVLQAKPDYQKILDHQGEVFYDLERVLDEIHQMVKVCHVYMEDVTQYLHHLSAQLASRTFNRLEKSPARKLLRLLQTKPATLPPPDG</sequence>
<evidence type="ECO:0008006" key="4">
    <source>
        <dbReference type="Google" id="ProtNLM"/>
    </source>
</evidence>
<feature type="compositionally biased region" description="Acidic residues" evidence="1">
    <location>
        <begin position="1"/>
        <end position="10"/>
    </location>
</feature>
<dbReference type="PANTHER" id="PTHR14778:SF2">
    <property type="entry name" value="KINETOCHORE-ASSOCIATED PROTEIN DSN1 HOMOLOG"/>
    <property type="match status" value="1"/>
</dbReference>
<feature type="compositionally biased region" description="Basic and acidic residues" evidence="1">
    <location>
        <begin position="88"/>
        <end position="103"/>
    </location>
</feature>
<name>A0ABQ7TH59_PHRPL</name>
<protein>
    <recommendedName>
        <fullName evidence="4">DSN1 component of MIS12 kinetochore complex</fullName>
    </recommendedName>
</protein>
<organism evidence="2 3">
    <name type="scientific">Phrynosoma platyrhinos</name>
    <name type="common">Desert horned lizard</name>
    <dbReference type="NCBI Taxonomy" id="52577"/>
    <lineage>
        <taxon>Eukaryota</taxon>
        <taxon>Metazoa</taxon>
        <taxon>Chordata</taxon>
        <taxon>Craniata</taxon>
        <taxon>Vertebrata</taxon>
        <taxon>Euteleostomi</taxon>
        <taxon>Lepidosauria</taxon>
        <taxon>Squamata</taxon>
        <taxon>Bifurcata</taxon>
        <taxon>Unidentata</taxon>
        <taxon>Episquamata</taxon>
        <taxon>Toxicofera</taxon>
        <taxon>Iguania</taxon>
        <taxon>Phrynosomatidae</taxon>
        <taxon>Phrynosomatinae</taxon>
        <taxon>Phrynosoma</taxon>
    </lineage>
</organism>
<comment type="caution">
    <text evidence="2">The sequence shown here is derived from an EMBL/GenBank/DDBJ whole genome shotgun (WGS) entry which is preliminary data.</text>
</comment>
<dbReference type="Proteomes" id="UP000826234">
    <property type="component" value="Unassembled WGS sequence"/>
</dbReference>
<gene>
    <name evidence="2" type="ORF">JD844_010639</name>
</gene>
<dbReference type="EMBL" id="JAIPUX010000439">
    <property type="protein sequence ID" value="KAH0628963.1"/>
    <property type="molecule type" value="Genomic_DNA"/>
</dbReference>
<feature type="compositionally biased region" description="Polar residues" evidence="1">
    <location>
        <begin position="112"/>
        <end position="122"/>
    </location>
</feature>
<evidence type="ECO:0000256" key="1">
    <source>
        <dbReference type="SAM" id="MobiDB-lite"/>
    </source>
</evidence>
<feature type="compositionally biased region" description="Polar residues" evidence="1">
    <location>
        <begin position="15"/>
        <end position="32"/>
    </location>
</feature>
<dbReference type="InterPro" id="IPR013218">
    <property type="entry name" value="Dsn1/Mis13"/>
</dbReference>
<feature type="region of interest" description="Disordered" evidence="1">
    <location>
        <begin position="1"/>
        <end position="39"/>
    </location>
</feature>
<accession>A0ABQ7TH59</accession>
<dbReference type="Pfam" id="PF08202">
    <property type="entry name" value="MIS13"/>
    <property type="match status" value="2"/>
</dbReference>
<feature type="region of interest" description="Disordered" evidence="1">
    <location>
        <begin position="87"/>
        <end position="122"/>
    </location>
</feature>
<dbReference type="PANTHER" id="PTHR14778">
    <property type="entry name" value="KINETOCHORE-ASSOCIATED PROTEIN DSN1 HOMOLOG"/>
    <property type="match status" value="1"/>
</dbReference>
<evidence type="ECO:0000313" key="2">
    <source>
        <dbReference type="EMBL" id="KAH0628963.1"/>
    </source>
</evidence>
<reference evidence="2 3" key="1">
    <citation type="journal article" date="2022" name="Gigascience">
        <title>A chromosome-level genome assembly and annotation of the desert horned lizard, Phrynosoma platyrhinos, provides insight into chromosomal rearrangements among reptiles.</title>
        <authorList>
            <person name="Koochekian N."/>
            <person name="Ascanio A."/>
            <person name="Farleigh K."/>
            <person name="Card D.C."/>
            <person name="Schield D.R."/>
            <person name="Castoe T.A."/>
            <person name="Jezkova T."/>
        </authorList>
    </citation>
    <scope>NUCLEOTIDE SEQUENCE [LARGE SCALE GENOMIC DNA]</scope>
    <source>
        <strain evidence="2">NK-2021</strain>
    </source>
</reference>
<keyword evidence="3" id="KW-1185">Reference proteome</keyword>
<proteinExistence type="predicted"/>
<evidence type="ECO:0000313" key="3">
    <source>
        <dbReference type="Proteomes" id="UP000826234"/>
    </source>
</evidence>